<dbReference type="Gene3D" id="3.90.850.10">
    <property type="entry name" value="Fumarylacetoacetase-like, C-terminal domain"/>
    <property type="match status" value="1"/>
</dbReference>
<evidence type="ECO:0000259" key="2">
    <source>
        <dbReference type="Pfam" id="PF18288"/>
    </source>
</evidence>
<dbReference type="SUPFAM" id="SSF56529">
    <property type="entry name" value="FAH"/>
    <property type="match status" value="1"/>
</dbReference>
<dbReference type="InterPro" id="IPR036663">
    <property type="entry name" value="Fumarylacetoacetase_C_sf"/>
</dbReference>
<feature type="domain" description="Fumarylacetoacetase-like C-terminal" evidence="1">
    <location>
        <begin position="88"/>
        <end position="306"/>
    </location>
</feature>
<dbReference type="Proteomes" id="UP000613011">
    <property type="component" value="Unassembled WGS sequence"/>
</dbReference>
<dbReference type="GO" id="GO:0016787">
    <property type="term" value="F:hydrolase activity"/>
    <property type="evidence" value="ECO:0007669"/>
    <property type="project" value="UniProtKB-KW"/>
</dbReference>
<dbReference type="PANTHER" id="PTHR43211:SF1">
    <property type="entry name" value="BLL6422 PROTEIN"/>
    <property type="match status" value="1"/>
</dbReference>
<gene>
    <name evidence="3" type="ORF">JI739_20325</name>
</gene>
<evidence type="ECO:0000313" key="4">
    <source>
        <dbReference type="Proteomes" id="UP000613011"/>
    </source>
</evidence>
<name>A0A937D6V5_9BURK</name>
<dbReference type="InterPro" id="IPR011234">
    <property type="entry name" value="Fumarylacetoacetase-like_C"/>
</dbReference>
<protein>
    <submittedName>
        <fullName evidence="3">Fumarylacetoacetate hydrolase family protein</fullName>
    </submittedName>
</protein>
<dbReference type="PANTHER" id="PTHR43211">
    <property type="entry name" value="FUMARYLACETOACETATE HYDROLASE"/>
    <property type="match status" value="1"/>
</dbReference>
<dbReference type="EMBL" id="JAEQNA010000009">
    <property type="protein sequence ID" value="MBL0422692.1"/>
    <property type="molecule type" value="Genomic_DNA"/>
</dbReference>
<evidence type="ECO:0000313" key="3">
    <source>
        <dbReference type="EMBL" id="MBL0422692.1"/>
    </source>
</evidence>
<evidence type="ECO:0000259" key="1">
    <source>
        <dbReference type="Pfam" id="PF01557"/>
    </source>
</evidence>
<keyword evidence="3" id="KW-0378">Hydrolase</keyword>
<proteinExistence type="predicted"/>
<dbReference type="AlphaFoldDB" id="A0A937D6V5"/>
<dbReference type="Pfam" id="PF01557">
    <property type="entry name" value="FAA_hydrolase"/>
    <property type="match status" value="1"/>
</dbReference>
<accession>A0A937D6V5</accession>
<dbReference type="Pfam" id="PF18288">
    <property type="entry name" value="FAA_hydro_N_2"/>
    <property type="match status" value="1"/>
</dbReference>
<organism evidence="3 4">
    <name type="scientific">Ramlibacter aurantiacus</name>
    <dbReference type="NCBI Taxonomy" id="2801330"/>
    <lineage>
        <taxon>Bacteria</taxon>
        <taxon>Pseudomonadati</taxon>
        <taxon>Pseudomonadota</taxon>
        <taxon>Betaproteobacteria</taxon>
        <taxon>Burkholderiales</taxon>
        <taxon>Comamonadaceae</taxon>
        <taxon>Ramlibacter</taxon>
    </lineage>
</organism>
<sequence>MKLASLKNGDREGRLVVVSRDLRQAVAADAVAPTMRHAIDHWAACESGLRALDGRLRAGTAAGAFAFDPSQAMAPLPRSHQFVDASAFLNHGDIMKEAYKLSIASEPGVPILVPRQGDDFRGPSADYELPTEADQTDFEGEFAVITDDVPMGASAAEALSRVRLVTLLNDVSMRAYVFKEVSLGFGMMRAKPATVFAPVAVTPDELGPAWRGGRVHLDLRVSRNGEWFGHPNGGEMDFGFGELLAYMAYNRRLGAGLVLGSGTVSNKAHRQVGSACLAERRALETIEWGQARTGWMAFGERLRMEATDANGQSVFGAIDFRLVRAS</sequence>
<feature type="domain" description="Fumarylacetoacetase N-terminal" evidence="2">
    <location>
        <begin position="1"/>
        <end position="78"/>
    </location>
</feature>
<dbReference type="InterPro" id="IPR041072">
    <property type="entry name" value="FAA_hydro_N"/>
</dbReference>
<reference evidence="3" key="1">
    <citation type="submission" date="2021-01" db="EMBL/GenBank/DDBJ databases">
        <title>Ramlibacter sp. strain AW1 16S ribosomal RNA gene Genome sequencing and assembly.</title>
        <authorList>
            <person name="Kang M."/>
        </authorList>
    </citation>
    <scope>NUCLEOTIDE SEQUENCE</scope>
    <source>
        <strain evidence="3">AW1</strain>
    </source>
</reference>
<keyword evidence="4" id="KW-1185">Reference proteome</keyword>
<comment type="caution">
    <text evidence="3">The sequence shown here is derived from an EMBL/GenBank/DDBJ whole genome shotgun (WGS) entry which is preliminary data.</text>
</comment>
<dbReference type="RefSeq" id="WP_201685829.1">
    <property type="nucleotide sequence ID" value="NZ_JAEQNA010000009.1"/>
</dbReference>